<keyword evidence="4" id="KW-0812">Transmembrane</keyword>
<dbReference type="PANTHER" id="PTHR12474:SF0">
    <property type="entry name" value="SESTRIN HOMOLOG"/>
    <property type="match status" value="1"/>
</dbReference>
<dbReference type="GO" id="GO:0070728">
    <property type="term" value="F:L-leucine binding"/>
    <property type="evidence" value="ECO:0007669"/>
    <property type="project" value="TreeGrafter"/>
</dbReference>
<protein>
    <submittedName>
        <fullName evidence="5">Uncharacterized protein</fullName>
    </submittedName>
</protein>
<dbReference type="STRING" id="67801.A0A1B0C756"/>
<evidence type="ECO:0000256" key="4">
    <source>
        <dbReference type="SAM" id="Phobius"/>
    </source>
</evidence>
<dbReference type="GO" id="GO:0016239">
    <property type="term" value="P:positive regulation of macroautophagy"/>
    <property type="evidence" value="ECO:0007669"/>
    <property type="project" value="TreeGrafter"/>
</dbReference>
<reference evidence="6" key="1">
    <citation type="submission" date="2015-01" db="EMBL/GenBank/DDBJ databases">
        <authorList>
            <person name="Aksoy S."/>
            <person name="Warren W."/>
            <person name="Wilson R.K."/>
        </authorList>
    </citation>
    <scope>NUCLEOTIDE SEQUENCE [LARGE SCALE GENOMIC DNA]</scope>
    <source>
        <strain evidence="6">IAEA</strain>
    </source>
</reference>
<dbReference type="GO" id="GO:0005737">
    <property type="term" value="C:cytoplasm"/>
    <property type="evidence" value="ECO:0007669"/>
    <property type="project" value="UniProtKB-SubCell"/>
</dbReference>
<feature type="transmembrane region" description="Helical" evidence="4">
    <location>
        <begin position="41"/>
        <end position="58"/>
    </location>
</feature>
<keyword evidence="6" id="KW-1185">Reference proteome</keyword>
<proteinExistence type="inferred from homology"/>
<reference evidence="5" key="2">
    <citation type="submission" date="2020-05" db="UniProtKB">
        <authorList>
            <consortium name="EnsemblMetazoa"/>
        </authorList>
    </citation>
    <scope>IDENTIFICATION</scope>
    <source>
        <strain evidence="5">IAEA</strain>
    </source>
</reference>
<dbReference type="VEuPathDB" id="VectorBase:GPPI051012"/>
<dbReference type="GO" id="GO:1901031">
    <property type="term" value="P:regulation of response to reactive oxygen species"/>
    <property type="evidence" value="ECO:0007669"/>
    <property type="project" value="InterPro"/>
</dbReference>
<dbReference type="GO" id="GO:1904262">
    <property type="term" value="P:negative regulation of TORC1 signaling"/>
    <property type="evidence" value="ECO:0007669"/>
    <property type="project" value="UniProtKB-ARBA"/>
</dbReference>
<evidence type="ECO:0000256" key="3">
    <source>
        <dbReference type="ARBA" id="ARBA00022490"/>
    </source>
</evidence>
<dbReference type="Pfam" id="PF04636">
    <property type="entry name" value="PA26"/>
    <property type="match status" value="1"/>
</dbReference>
<dbReference type="Proteomes" id="UP000092460">
    <property type="component" value="Unassembled WGS sequence"/>
</dbReference>
<dbReference type="PANTHER" id="PTHR12474">
    <property type="entry name" value="P53 REGULATED PA26 NUCLEAR PROTEIN SESTRIN"/>
    <property type="match status" value="1"/>
</dbReference>
<dbReference type="SUPFAM" id="SSF69118">
    <property type="entry name" value="AhpD-like"/>
    <property type="match status" value="1"/>
</dbReference>
<name>A0A1B0C756_9MUSC</name>
<dbReference type="GO" id="GO:0071233">
    <property type="term" value="P:cellular response to L-leucine"/>
    <property type="evidence" value="ECO:0007669"/>
    <property type="project" value="TreeGrafter"/>
</dbReference>
<organism evidence="5 6">
    <name type="scientific">Glossina palpalis gambiensis</name>
    <dbReference type="NCBI Taxonomy" id="67801"/>
    <lineage>
        <taxon>Eukaryota</taxon>
        <taxon>Metazoa</taxon>
        <taxon>Ecdysozoa</taxon>
        <taxon>Arthropoda</taxon>
        <taxon>Hexapoda</taxon>
        <taxon>Insecta</taxon>
        <taxon>Pterygota</taxon>
        <taxon>Neoptera</taxon>
        <taxon>Endopterygota</taxon>
        <taxon>Diptera</taxon>
        <taxon>Brachycera</taxon>
        <taxon>Muscomorpha</taxon>
        <taxon>Hippoboscoidea</taxon>
        <taxon>Glossinidae</taxon>
        <taxon>Glossina</taxon>
    </lineage>
</organism>
<comment type="subcellular location">
    <subcellularLocation>
        <location evidence="1">Cytoplasm</location>
    </subcellularLocation>
</comment>
<dbReference type="GO" id="GO:0005634">
    <property type="term" value="C:nucleus"/>
    <property type="evidence" value="ECO:0007669"/>
    <property type="project" value="InterPro"/>
</dbReference>
<dbReference type="InterPro" id="IPR029032">
    <property type="entry name" value="AhpD-like"/>
</dbReference>
<evidence type="ECO:0000313" key="5">
    <source>
        <dbReference type="EnsemblMetazoa" id="GPPI051012-PA"/>
    </source>
</evidence>
<evidence type="ECO:0000256" key="2">
    <source>
        <dbReference type="ARBA" id="ARBA00008350"/>
    </source>
</evidence>
<keyword evidence="4" id="KW-1133">Transmembrane helix</keyword>
<dbReference type="InterPro" id="IPR006730">
    <property type="entry name" value="Sestrin"/>
</dbReference>
<dbReference type="EMBL" id="JXJN01027646">
    <property type="status" value="NOT_ANNOTATED_CDS"/>
    <property type="molecule type" value="Genomic_DNA"/>
</dbReference>
<evidence type="ECO:0000256" key="1">
    <source>
        <dbReference type="ARBA" id="ARBA00004496"/>
    </source>
</evidence>
<dbReference type="GO" id="GO:1990253">
    <property type="term" value="P:cellular response to leucine starvation"/>
    <property type="evidence" value="ECO:0007669"/>
    <property type="project" value="TreeGrafter"/>
</dbReference>
<accession>A0A1B0C756</accession>
<dbReference type="EnsemblMetazoa" id="GPPI051012-RA">
    <property type="protein sequence ID" value="GPPI051012-PA"/>
    <property type="gene ID" value="GPPI051012"/>
</dbReference>
<comment type="similarity">
    <text evidence="2">Belongs to the sestrin family.</text>
</comment>
<keyword evidence="3" id="KW-0963">Cytoplasm</keyword>
<sequence>MADLELDQVTKVIGYHPRFLDHFLRTQNFIMKGDGPLPYDYRYYLAIIVSIMSFFLQISGKILQAVQTVYFHF</sequence>
<evidence type="ECO:0000313" key="6">
    <source>
        <dbReference type="Proteomes" id="UP000092460"/>
    </source>
</evidence>
<keyword evidence="4" id="KW-0472">Membrane</keyword>
<dbReference type="AlphaFoldDB" id="A0A1B0C756"/>
<dbReference type="GO" id="GO:0016684">
    <property type="term" value="F:oxidoreductase activity, acting on peroxide as acceptor"/>
    <property type="evidence" value="ECO:0007669"/>
    <property type="project" value="TreeGrafter"/>
</dbReference>